<dbReference type="EMBL" id="JAGGNH010000004">
    <property type="protein sequence ID" value="KAJ0975688.1"/>
    <property type="molecule type" value="Genomic_DNA"/>
</dbReference>
<reference evidence="2" key="1">
    <citation type="submission" date="2021-03" db="EMBL/GenBank/DDBJ databases">
        <authorList>
            <person name="Li Z."/>
            <person name="Yang C."/>
        </authorList>
    </citation>
    <scope>NUCLEOTIDE SEQUENCE</scope>
    <source>
        <strain evidence="2">Dzin_1.0</strain>
        <tissue evidence="2">Leaf</tissue>
    </source>
</reference>
<keyword evidence="3" id="KW-1185">Reference proteome</keyword>
<proteinExistence type="predicted"/>
<feature type="region of interest" description="Disordered" evidence="1">
    <location>
        <begin position="1"/>
        <end position="30"/>
    </location>
</feature>
<feature type="region of interest" description="Disordered" evidence="1">
    <location>
        <begin position="66"/>
        <end position="122"/>
    </location>
</feature>
<dbReference type="OrthoDB" id="686209at2759"/>
<dbReference type="AlphaFoldDB" id="A0A9D5CLK9"/>
<sequence length="133" mass="14086">MSNLGKRPIGTDSGSSSVAAKKKGTPNKRWTIEMDDVLIPFLAEMARAGLKVDKSFKRQAFVEAATISTGDNEGVNKTEPDVEDMDATPSEQGSQPPETPRVSVSTPTGSRGSRTSRATFDSAIEEIAKGVGN</sequence>
<dbReference type="Proteomes" id="UP001085076">
    <property type="component" value="Miscellaneous, Linkage group lg04"/>
</dbReference>
<evidence type="ECO:0000313" key="2">
    <source>
        <dbReference type="EMBL" id="KAJ0975688.1"/>
    </source>
</evidence>
<evidence type="ECO:0000256" key="1">
    <source>
        <dbReference type="SAM" id="MobiDB-lite"/>
    </source>
</evidence>
<comment type="caution">
    <text evidence="2">The sequence shown here is derived from an EMBL/GenBank/DDBJ whole genome shotgun (WGS) entry which is preliminary data.</text>
</comment>
<protein>
    <submittedName>
        <fullName evidence="2">Uncharacterized protein</fullName>
    </submittedName>
</protein>
<evidence type="ECO:0000313" key="3">
    <source>
        <dbReference type="Proteomes" id="UP001085076"/>
    </source>
</evidence>
<reference evidence="2" key="2">
    <citation type="journal article" date="2022" name="Hortic Res">
        <title>The genome of Dioscorea zingiberensis sheds light on the biosynthesis, origin and evolution of the medicinally important diosgenin saponins.</title>
        <authorList>
            <person name="Li Y."/>
            <person name="Tan C."/>
            <person name="Li Z."/>
            <person name="Guo J."/>
            <person name="Li S."/>
            <person name="Chen X."/>
            <person name="Wang C."/>
            <person name="Dai X."/>
            <person name="Yang H."/>
            <person name="Song W."/>
            <person name="Hou L."/>
            <person name="Xu J."/>
            <person name="Tong Z."/>
            <person name="Xu A."/>
            <person name="Yuan X."/>
            <person name="Wang W."/>
            <person name="Yang Q."/>
            <person name="Chen L."/>
            <person name="Sun Z."/>
            <person name="Wang K."/>
            <person name="Pan B."/>
            <person name="Chen J."/>
            <person name="Bao Y."/>
            <person name="Liu F."/>
            <person name="Qi X."/>
            <person name="Gang D.R."/>
            <person name="Wen J."/>
            <person name="Li J."/>
        </authorList>
    </citation>
    <scope>NUCLEOTIDE SEQUENCE</scope>
    <source>
        <strain evidence="2">Dzin_1.0</strain>
    </source>
</reference>
<feature type="compositionally biased region" description="Low complexity" evidence="1">
    <location>
        <begin position="102"/>
        <end position="117"/>
    </location>
</feature>
<gene>
    <name evidence="2" type="ORF">J5N97_017653</name>
</gene>
<accession>A0A9D5CLK9</accession>
<organism evidence="2 3">
    <name type="scientific">Dioscorea zingiberensis</name>
    <dbReference type="NCBI Taxonomy" id="325984"/>
    <lineage>
        <taxon>Eukaryota</taxon>
        <taxon>Viridiplantae</taxon>
        <taxon>Streptophyta</taxon>
        <taxon>Embryophyta</taxon>
        <taxon>Tracheophyta</taxon>
        <taxon>Spermatophyta</taxon>
        <taxon>Magnoliopsida</taxon>
        <taxon>Liliopsida</taxon>
        <taxon>Dioscoreales</taxon>
        <taxon>Dioscoreaceae</taxon>
        <taxon>Dioscorea</taxon>
    </lineage>
</organism>
<name>A0A9D5CLK9_9LILI</name>